<reference evidence="2" key="2">
    <citation type="submission" date="2023-01" db="EMBL/GenBank/DDBJ databases">
        <authorList>
            <person name="Petersen C."/>
        </authorList>
    </citation>
    <scope>NUCLEOTIDE SEQUENCE</scope>
    <source>
        <strain evidence="2">IBT 17514</strain>
    </source>
</reference>
<sequence>MKALHLLWEEAISPPHWIPILLGPSTRAIPPSILDQNNAAPTRYQSNAPLIVDSNMATRTMYQSNAPPPVYQSTAPLIIHPNNAPPPMYQGNVPIYPGNAPSTIYSATAPQIVDPNDAPPTRHQSRAVPIVDPNKPSQSQNTPVIPGSMESQLNDPRFSGVPLYCPYHKRNVYHTAEMCRLNPVNGPDEPLSFATVSDAYNQFDKMRQTFKSSTYQTGYAKYRKLISIVYTSATTPEAFATKWREALDDLMKEWGPSNLSYMFPFFQLITAISANPDTSAWLSTLNVDETTSTQAVVNSTIEKFVRAENARLGVRPPATVGLHAQGMPAPVYGPYHHQGYQGPGPAWVPHGFPGSLSQAQPGVGPAPTGPSPYGMQAHFSGRGDYGWLA</sequence>
<dbReference type="AlphaFoldDB" id="A0AAD6MTL6"/>
<evidence type="ECO:0000313" key="2">
    <source>
        <dbReference type="EMBL" id="KAJ5716262.1"/>
    </source>
</evidence>
<dbReference type="Proteomes" id="UP001215712">
    <property type="component" value="Unassembled WGS sequence"/>
</dbReference>
<reference evidence="2" key="1">
    <citation type="journal article" date="2023" name="IMA Fungus">
        <title>Comparative genomic study of the Penicillium genus elucidates a diverse pangenome and 15 lateral gene transfer events.</title>
        <authorList>
            <person name="Petersen C."/>
            <person name="Sorensen T."/>
            <person name="Nielsen M.R."/>
            <person name="Sondergaard T.E."/>
            <person name="Sorensen J.L."/>
            <person name="Fitzpatrick D.A."/>
            <person name="Frisvad J.C."/>
            <person name="Nielsen K.L."/>
        </authorList>
    </citation>
    <scope>NUCLEOTIDE SEQUENCE</scope>
    <source>
        <strain evidence="2">IBT 17514</strain>
    </source>
</reference>
<organism evidence="2 3">
    <name type="scientific">Penicillium malachiteum</name>
    <dbReference type="NCBI Taxonomy" id="1324776"/>
    <lineage>
        <taxon>Eukaryota</taxon>
        <taxon>Fungi</taxon>
        <taxon>Dikarya</taxon>
        <taxon>Ascomycota</taxon>
        <taxon>Pezizomycotina</taxon>
        <taxon>Eurotiomycetes</taxon>
        <taxon>Eurotiomycetidae</taxon>
        <taxon>Eurotiales</taxon>
        <taxon>Aspergillaceae</taxon>
        <taxon>Penicillium</taxon>
    </lineage>
</organism>
<proteinExistence type="predicted"/>
<dbReference type="EMBL" id="JAQJAN010000012">
    <property type="protein sequence ID" value="KAJ5716262.1"/>
    <property type="molecule type" value="Genomic_DNA"/>
</dbReference>
<name>A0AAD6MTL6_9EURO</name>
<gene>
    <name evidence="2" type="ORF">N7493_008173</name>
</gene>
<protein>
    <submittedName>
        <fullName evidence="2">Uncharacterized protein</fullName>
    </submittedName>
</protein>
<evidence type="ECO:0000313" key="3">
    <source>
        <dbReference type="Proteomes" id="UP001215712"/>
    </source>
</evidence>
<feature type="region of interest" description="Disordered" evidence="1">
    <location>
        <begin position="118"/>
        <end position="142"/>
    </location>
</feature>
<evidence type="ECO:0000256" key="1">
    <source>
        <dbReference type="SAM" id="MobiDB-lite"/>
    </source>
</evidence>
<accession>A0AAD6MTL6</accession>
<comment type="caution">
    <text evidence="2">The sequence shown here is derived from an EMBL/GenBank/DDBJ whole genome shotgun (WGS) entry which is preliminary data.</text>
</comment>
<keyword evidence="3" id="KW-1185">Reference proteome</keyword>